<dbReference type="Pfam" id="PF13927">
    <property type="entry name" value="Ig_3"/>
    <property type="match status" value="1"/>
</dbReference>
<dbReference type="PROSITE" id="PS50835">
    <property type="entry name" value="IG_LIKE"/>
    <property type="match status" value="1"/>
</dbReference>
<keyword evidence="7" id="KW-1185">Reference proteome</keyword>
<dbReference type="SUPFAM" id="SSF48726">
    <property type="entry name" value="Immunoglobulin"/>
    <property type="match status" value="1"/>
</dbReference>
<dbReference type="InterPro" id="IPR013783">
    <property type="entry name" value="Ig-like_fold"/>
</dbReference>
<evidence type="ECO:0000256" key="1">
    <source>
        <dbReference type="ARBA" id="ARBA00022614"/>
    </source>
</evidence>
<dbReference type="InterPro" id="IPR000483">
    <property type="entry name" value="Cys-rich_flank_reg_C"/>
</dbReference>
<dbReference type="InterPro" id="IPR036179">
    <property type="entry name" value="Ig-like_dom_sf"/>
</dbReference>
<keyword evidence="3" id="KW-0677">Repeat</keyword>
<evidence type="ECO:0000256" key="2">
    <source>
        <dbReference type="ARBA" id="ARBA00022729"/>
    </source>
</evidence>
<dbReference type="Pfam" id="PF13855">
    <property type="entry name" value="LRR_8"/>
    <property type="match status" value="3"/>
</dbReference>
<comment type="caution">
    <text evidence="6">The sequence shown here is derived from an EMBL/GenBank/DDBJ whole genome shotgun (WGS) entry which is preliminary data.</text>
</comment>
<dbReference type="InterPro" id="IPR001611">
    <property type="entry name" value="Leu-rich_rpt"/>
</dbReference>
<evidence type="ECO:0000256" key="4">
    <source>
        <dbReference type="ARBA" id="ARBA00023157"/>
    </source>
</evidence>
<proteinExistence type="predicted"/>
<dbReference type="SMART" id="SM00082">
    <property type="entry name" value="LRRCT"/>
    <property type="match status" value="1"/>
</dbReference>
<dbReference type="SMART" id="SM00369">
    <property type="entry name" value="LRR_TYP"/>
    <property type="match status" value="8"/>
</dbReference>
<dbReference type="SMART" id="SM00408">
    <property type="entry name" value="IGc2"/>
    <property type="match status" value="1"/>
</dbReference>
<dbReference type="Gene3D" id="3.80.10.10">
    <property type="entry name" value="Ribonuclease Inhibitor"/>
    <property type="match status" value="2"/>
</dbReference>
<sequence length="562" mass="64105">MGNYHRLVVADNVGWTVLLVFFVTTAAHTRHGNGVVTQRVPLGCTYLKNNALQCHNRSADIFIPLGITRLELENVTGGTLDVRNIHHLQWVHSEIINVNDAIVHPESLKHLDLSFNNVTIFHERQLQNYTSLVNLNLSYNLINDLPRNVFRKNEFIGKLCLSHNLLKAIPFQVFAPMERLNELDLSNNHLVAFLDHFFKFNKYIELLLLNNNNITKITSNALADLTELKSLDLSYNSIEQLSIGLFDSLANLQYLNLANNPPGTQIAKRDIQGFKLLGMPDLETLNIRRNRHLKEIETYVFADTSHLKELDIGGNDLNFLPQSIANLTNLKKLNISDNPWACDCRMYWFASWAIRKRLSNMTLSDLSCGPYAYPNDMLPTLQHLNCTSPRIVYKTPTKLYRLKSDALLECRYASNPPPSITWITPKQEIFHWNPDINIPDVFESHPQAHDRFMTPIRTQVLTNGSLLVKKVTRADCGRYICFATNPIANTTEDVLLHIDPADWNQIRIDSLIFGSQSAAGFLGLTLLIQFLRYILNKCIGFETTALSKWSGYRTAINPRQNI</sequence>
<organism evidence="6 7">
    <name type="scientific">Molorchus minor</name>
    <dbReference type="NCBI Taxonomy" id="1323400"/>
    <lineage>
        <taxon>Eukaryota</taxon>
        <taxon>Metazoa</taxon>
        <taxon>Ecdysozoa</taxon>
        <taxon>Arthropoda</taxon>
        <taxon>Hexapoda</taxon>
        <taxon>Insecta</taxon>
        <taxon>Pterygota</taxon>
        <taxon>Neoptera</taxon>
        <taxon>Endopterygota</taxon>
        <taxon>Coleoptera</taxon>
        <taxon>Polyphaga</taxon>
        <taxon>Cucujiformia</taxon>
        <taxon>Chrysomeloidea</taxon>
        <taxon>Cerambycidae</taxon>
        <taxon>Lamiinae</taxon>
        <taxon>Monochamini</taxon>
        <taxon>Molorchus</taxon>
    </lineage>
</organism>
<keyword evidence="4" id="KW-1015">Disulfide bond</keyword>
<keyword evidence="2" id="KW-0732">Signal</keyword>
<dbReference type="InterPro" id="IPR003598">
    <property type="entry name" value="Ig_sub2"/>
</dbReference>
<dbReference type="PRINTS" id="PR00019">
    <property type="entry name" value="LEURICHRPT"/>
</dbReference>
<reference evidence="6" key="1">
    <citation type="journal article" date="2023" name="Insect Mol. Biol.">
        <title>Genome sequencing provides insights into the evolution of gene families encoding plant cell wall-degrading enzymes in longhorned beetles.</title>
        <authorList>
            <person name="Shin N.R."/>
            <person name="Okamura Y."/>
            <person name="Kirsch R."/>
            <person name="Pauchet Y."/>
        </authorList>
    </citation>
    <scope>NUCLEOTIDE SEQUENCE</scope>
    <source>
        <strain evidence="6">MMC_N1</strain>
    </source>
</reference>
<evidence type="ECO:0000313" key="7">
    <source>
        <dbReference type="Proteomes" id="UP001162164"/>
    </source>
</evidence>
<evidence type="ECO:0000256" key="3">
    <source>
        <dbReference type="ARBA" id="ARBA00022737"/>
    </source>
</evidence>
<evidence type="ECO:0000259" key="5">
    <source>
        <dbReference type="PROSITE" id="PS50835"/>
    </source>
</evidence>
<dbReference type="SUPFAM" id="SSF52047">
    <property type="entry name" value="RNI-like"/>
    <property type="match status" value="1"/>
</dbReference>
<gene>
    <name evidence="6" type="ORF">NQ317_012747</name>
</gene>
<dbReference type="InterPro" id="IPR003599">
    <property type="entry name" value="Ig_sub"/>
</dbReference>
<dbReference type="EMBL" id="JAPWTJ010000047">
    <property type="protein sequence ID" value="KAJ8984091.1"/>
    <property type="molecule type" value="Genomic_DNA"/>
</dbReference>
<dbReference type="InterPro" id="IPR003591">
    <property type="entry name" value="Leu-rich_rpt_typical-subtyp"/>
</dbReference>
<dbReference type="SMART" id="SM00409">
    <property type="entry name" value="IG"/>
    <property type="match status" value="1"/>
</dbReference>
<protein>
    <recommendedName>
        <fullName evidence="5">Ig-like domain-containing protein</fullName>
    </recommendedName>
</protein>
<dbReference type="Proteomes" id="UP001162164">
    <property type="component" value="Unassembled WGS sequence"/>
</dbReference>
<feature type="domain" description="Ig-like" evidence="5">
    <location>
        <begin position="389"/>
        <end position="497"/>
    </location>
</feature>
<dbReference type="Gene3D" id="2.60.40.10">
    <property type="entry name" value="Immunoglobulins"/>
    <property type="match status" value="1"/>
</dbReference>
<accession>A0ABQ9K0F6</accession>
<dbReference type="InterPro" id="IPR007110">
    <property type="entry name" value="Ig-like_dom"/>
</dbReference>
<name>A0ABQ9K0F6_9CUCU</name>
<dbReference type="PROSITE" id="PS51450">
    <property type="entry name" value="LRR"/>
    <property type="match status" value="1"/>
</dbReference>
<dbReference type="InterPro" id="IPR032675">
    <property type="entry name" value="LRR_dom_sf"/>
</dbReference>
<keyword evidence="1" id="KW-0433">Leucine-rich repeat</keyword>
<dbReference type="PANTHER" id="PTHR24366:SF170">
    <property type="entry name" value="RE50361P"/>
    <property type="match status" value="1"/>
</dbReference>
<dbReference type="PANTHER" id="PTHR24366">
    <property type="entry name" value="IG(IMMUNOGLOBULIN) AND LRR(LEUCINE RICH REPEAT) DOMAINS"/>
    <property type="match status" value="1"/>
</dbReference>
<evidence type="ECO:0000313" key="6">
    <source>
        <dbReference type="EMBL" id="KAJ8984091.1"/>
    </source>
</evidence>